<feature type="region of interest" description="Disordered" evidence="1">
    <location>
        <begin position="121"/>
        <end position="271"/>
    </location>
</feature>
<dbReference type="PROSITE" id="PS51257">
    <property type="entry name" value="PROKAR_LIPOPROTEIN"/>
    <property type="match status" value="1"/>
</dbReference>
<dbReference type="AlphaFoldDB" id="A0A517S7H6"/>
<organism evidence="3 4">
    <name type="scientific">Caulifigura coniformis</name>
    <dbReference type="NCBI Taxonomy" id="2527983"/>
    <lineage>
        <taxon>Bacteria</taxon>
        <taxon>Pseudomonadati</taxon>
        <taxon>Planctomycetota</taxon>
        <taxon>Planctomycetia</taxon>
        <taxon>Planctomycetales</taxon>
        <taxon>Planctomycetaceae</taxon>
        <taxon>Caulifigura</taxon>
    </lineage>
</organism>
<evidence type="ECO:0000313" key="4">
    <source>
        <dbReference type="Proteomes" id="UP000315700"/>
    </source>
</evidence>
<dbReference type="RefSeq" id="WP_145026098.1">
    <property type="nucleotide sequence ID" value="NZ_CP036271.1"/>
</dbReference>
<dbReference type="EMBL" id="CP036271">
    <property type="protein sequence ID" value="QDT52076.1"/>
    <property type="molecule type" value="Genomic_DNA"/>
</dbReference>
<name>A0A517S7H6_9PLAN</name>
<feature type="compositionally biased region" description="Low complexity" evidence="1">
    <location>
        <begin position="249"/>
        <end position="260"/>
    </location>
</feature>
<sequence length="626" mass="66303">MWKSHKRQRPIAVAFGGACLFSLGFAGCAREPGLELANQDVRSDSAITERANESILRSRKELASASGSSAPVPGIATTEPEIDERPSLASRWTAPFRSAGNLLKRKPEEVQDDPFLAESKKLKDSVARESVASTAKTGGAESKAADRPSGETVVAMADRIAKTEAGTAKVGPKAAQNSESQAALDDFLKSQEPIGVNDRALAAGTASPTLTRKPGTSPEPRPMVDDRASSSDVAASDEARASFEEFATSRRSVAKASAARPFPATDESELDNVAMPPARQSARNPLAAAPAGVRRNPLADAAEEVAEGAAVASKSQQANGREIAGLLKKAKSAGDKGEFEQALSYTSAASELAEQCSYEFAAREATPEKLVRWLEAKQASMERAAEAEAERRQIAATQRPNRDLAARPTGFSRPNAESVFADEVAESVAAAETASAGQLTNSPFNEWAAGVGREPSARAASPEWPVLSNRELAASDGLWQASRSEFEQSWTDLRSNKPSTRHQPSAETRLASAEEDAPSFVATAEAEGMRSIAHTVRPSDPIVQLGQPTDLAPGAEAAAARSGHRRGPRLATPPPLSIEHEREPRVVASKARGSKSSRMVWFAIIGGLSIGVLAAFRRWAYRTPQA</sequence>
<gene>
    <name evidence="3" type="ORF">Pan44_00840</name>
</gene>
<feature type="region of interest" description="Disordered" evidence="1">
    <location>
        <begin position="59"/>
        <end position="87"/>
    </location>
</feature>
<evidence type="ECO:0000313" key="3">
    <source>
        <dbReference type="EMBL" id="QDT52076.1"/>
    </source>
</evidence>
<reference evidence="3 4" key="1">
    <citation type="submission" date="2019-02" db="EMBL/GenBank/DDBJ databases">
        <title>Deep-cultivation of Planctomycetes and their phenomic and genomic characterization uncovers novel biology.</title>
        <authorList>
            <person name="Wiegand S."/>
            <person name="Jogler M."/>
            <person name="Boedeker C."/>
            <person name="Pinto D."/>
            <person name="Vollmers J."/>
            <person name="Rivas-Marin E."/>
            <person name="Kohn T."/>
            <person name="Peeters S.H."/>
            <person name="Heuer A."/>
            <person name="Rast P."/>
            <person name="Oberbeckmann S."/>
            <person name="Bunk B."/>
            <person name="Jeske O."/>
            <person name="Meyerdierks A."/>
            <person name="Storesund J.E."/>
            <person name="Kallscheuer N."/>
            <person name="Luecker S."/>
            <person name="Lage O.M."/>
            <person name="Pohl T."/>
            <person name="Merkel B.J."/>
            <person name="Hornburger P."/>
            <person name="Mueller R.-W."/>
            <person name="Bruemmer F."/>
            <person name="Labrenz M."/>
            <person name="Spormann A.M."/>
            <person name="Op den Camp H."/>
            <person name="Overmann J."/>
            <person name="Amann R."/>
            <person name="Jetten M.S.M."/>
            <person name="Mascher T."/>
            <person name="Medema M.H."/>
            <person name="Devos D.P."/>
            <person name="Kaster A.-K."/>
            <person name="Ovreas L."/>
            <person name="Rohde M."/>
            <person name="Galperin M.Y."/>
            <person name="Jogler C."/>
        </authorList>
    </citation>
    <scope>NUCLEOTIDE SEQUENCE [LARGE SCALE GENOMIC DNA]</scope>
    <source>
        <strain evidence="3 4">Pan44</strain>
    </source>
</reference>
<dbReference type="KEGG" id="ccos:Pan44_00840"/>
<keyword evidence="2" id="KW-0472">Membrane</keyword>
<accession>A0A517S7H6</accession>
<proteinExistence type="predicted"/>
<keyword evidence="2" id="KW-0812">Transmembrane</keyword>
<dbReference type="InParanoid" id="A0A517S7H6"/>
<evidence type="ECO:0000256" key="1">
    <source>
        <dbReference type="SAM" id="MobiDB-lite"/>
    </source>
</evidence>
<feature type="region of interest" description="Disordered" evidence="1">
    <location>
        <begin position="553"/>
        <end position="576"/>
    </location>
</feature>
<protein>
    <submittedName>
        <fullName evidence="3">Uncharacterized protein</fullName>
    </submittedName>
</protein>
<dbReference type="Proteomes" id="UP000315700">
    <property type="component" value="Chromosome"/>
</dbReference>
<feature type="region of interest" description="Disordered" evidence="1">
    <location>
        <begin position="489"/>
        <end position="516"/>
    </location>
</feature>
<keyword evidence="4" id="KW-1185">Reference proteome</keyword>
<feature type="transmembrane region" description="Helical" evidence="2">
    <location>
        <begin position="599"/>
        <end position="616"/>
    </location>
</feature>
<evidence type="ECO:0000256" key="2">
    <source>
        <dbReference type="SAM" id="Phobius"/>
    </source>
</evidence>
<feature type="region of interest" description="Disordered" evidence="1">
    <location>
        <begin position="385"/>
        <end position="414"/>
    </location>
</feature>
<feature type="compositionally biased region" description="Polar residues" evidence="1">
    <location>
        <begin position="489"/>
        <end position="506"/>
    </location>
</feature>
<keyword evidence="2" id="KW-1133">Transmembrane helix</keyword>